<dbReference type="CDD" id="cd07067">
    <property type="entry name" value="HP_PGM_like"/>
    <property type="match status" value="1"/>
</dbReference>
<protein>
    <submittedName>
        <fullName evidence="2">Alpha-ribazole-5'-phosphate phosphatase</fullName>
    </submittedName>
</protein>
<dbReference type="Proteomes" id="UP001156682">
    <property type="component" value="Unassembled WGS sequence"/>
</dbReference>
<dbReference type="RefSeq" id="WP_027851918.1">
    <property type="nucleotide sequence ID" value="NZ_BSOR01000029.1"/>
</dbReference>
<dbReference type="SUPFAM" id="SSF53254">
    <property type="entry name" value="Phosphoglycerate mutase-like"/>
    <property type="match status" value="1"/>
</dbReference>
<evidence type="ECO:0000313" key="2">
    <source>
        <dbReference type="EMBL" id="GLR64405.1"/>
    </source>
</evidence>
<evidence type="ECO:0000313" key="3">
    <source>
        <dbReference type="Proteomes" id="UP001156682"/>
    </source>
</evidence>
<dbReference type="PANTHER" id="PTHR46517">
    <property type="entry name" value="FRUCTOSE-2,6-BISPHOSPHATASE TIGAR"/>
    <property type="match status" value="1"/>
</dbReference>
<organism evidence="2 3">
    <name type="scientific">Marinospirillum insulare</name>
    <dbReference type="NCBI Taxonomy" id="217169"/>
    <lineage>
        <taxon>Bacteria</taxon>
        <taxon>Pseudomonadati</taxon>
        <taxon>Pseudomonadota</taxon>
        <taxon>Gammaproteobacteria</taxon>
        <taxon>Oceanospirillales</taxon>
        <taxon>Oceanospirillaceae</taxon>
        <taxon>Marinospirillum</taxon>
    </lineage>
</organism>
<comment type="caution">
    <text evidence="2">The sequence shown here is derived from an EMBL/GenBank/DDBJ whole genome shotgun (WGS) entry which is preliminary data.</text>
</comment>
<gene>
    <name evidence="2" type="primary">cobC</name>
    <name evidence="2" type="ORF">GCM10007878_18430</name>
</gene>
<dbReference type="InterPro" id="IPR051695">
    <property type="entry name" value="Phosphoglycerate_Mutase"/>
</dbReference>
<evidence type="ECO:0000256" key="1">
    <source>
        <dbReference type="ARBA" id="ARBA00022801"/>
    </source>
</evidence>
<dbReference type="InterPro" id="IPR013078">
    <property type="entry name" value="His_Pase_superF_clade-1"/>
</dbReference>
<reference evidence="3" key="1">
    <citation type="journal article" date="2019" name="Int. J. Syst. Evol. Microbiol.">
        <title>The Global Catalogue of Microorganisms (GCM) 10K type strain sequencing project: providing services to taxonomists for standard genome sequencing and annotation.</title>
        <authorList>
            <consortium name="The Broad Institute Genomics Platform"/>
            <consortium name="The Broad Institute Genome Sequencing Center for Infectious Disease"/>
            <person name="Wu L."/>
            <person name="Ma J."/>
        </authorList>
    </citation>
    <scope>NUCLEOTIDE SEQUENCE [LARGE SCALE GENOMIC DNA]</scope>
    <source>
        <strain evidence="3">NBRC 100033</strain>
    </source>
</reference>
<dbReference type="InterPro" id="IPR029033">
    <property type="entry name" value="His_PPase_superfam"/>
</dbReference>
<dbReference type="EMBL" id="BSOR01000029">
    <property type="protein sequence ID" value="GLR64405.1"/>
    <property type="molecule type" value="Genomic_DNA"/>
</dbReference>
<accession>A0ABQ5ZW48</accession>
<dbReference type="Pfam" id="PF00300">
    <property type="entry name" value="His_Phos_1"/>
    <property type="match status" value="1"/>
</dbReference>
<proteinExistence type="predicted"/>
<keyword evidence="1" id="KW-0378">Hydrolase</keyword>
<sequence length="167" mass="19219">MLYFIRHAPTHGNLSNTWVGHQNEPIAEAYLKQLDEVATELSLIKFDNIYTSPLLRAHVTAKCISKKQINKPEIIIEPLLKERDFAEFEGVYKTQESRVLLEKSSTVESLENIKKRLLEVVPNLLTNKENNLIVSHSAVFRCLVSELKITTLPYKQSLKNLEYVEIL</sequence>
<dbReference type="PIRSF" id="PIRSF000709">
    <property type="entry name" value="6PFK_2-Ptase"/>
    <property type="match status" value="1"/>
</dbReference>
<dbReference type="PANTHER" id="PTHR46517:SF1">
    <property type="entry name" value="FRUCTOSE-2,6-BISPHOSPHATASE TIGAR"/>
    <property type="match status" value="1"/>
</dbReference>
<keyword evidence="3" id="KW-1185">Reference proteome</keyword>
<name>A0ABQ5ZW48_9GAMM</name>
<dbReference type="Gene3D" id="3.40.50.1240">
    <property type="entry name" value="Phosphoglycerate mutase-like"/>
    <property type="match status" value="1"/>
</dbReference>
<dbReference type="SMART" id="SM00855">
    <property type="entry name" value="PGAM"/>
    <property type="match status" value="1"/>
</dbReference>